<evidence type="ECO:0000256" key="6">
    <source>
        <dbReference type="SAM" id="MobiDB-lite"/>
    </source>
</evidence>
<dbReference type="GO" id="GO:0006355">
    <property type="term" value="P:regulation of DNA-templated transcription"/>
    <property type="evidence" value="ECO:0007669"/>
    <property type="project" value="InterPro"/>
</dbReference>
<keyword evidence="5" id="KW-0539">Nucleus</keyword>
<dbReference type="STRING" id="471704.A0A195DEP3"/>
<sequence>MAAESIESVGVETSPSAPACVSNVSPSRSVNLLDVSSINLFMLYIDYAASIALLSFAVSSSLSGFMSFPPAMMSYDYPHPVSRTYQYKKITKPLLERKRRARINRCLDELKDLMVDALETEGENISKLEKADILELTVRHLQKLQSSRPSGLSVTIASGDEISAESRWQSGFGHCAAEAYRFLSSLPGEAAERLARHLAAGLQTGRQTNSPSKANLLSPTLANLDRIANVVVPCPVGTSGEIDSAILSTNTSPIRSTPHTDKTVAGIHDAGASTTASSTPRCRTSVSLVNGDEKLTVNYSAKLKSLRDRRPPTTTTTTTTTTITTTRNKTNDPHNINADDDEEIDVERVDDRDPMWRPW</sequence>
<accession>A0A195DEP3</accession>
<dbReference type="GO" id="GO:0003677">
    <property type="term" value="F:DNA binding"/>
    <property type="evidence" value="ECO:0007669"/>
    <property type="project" value="UniProtKB-KW"/>
</dbReference>
<dbReference type="PROSITE" id="PS51054">
    <property type="entry name" value="ORANGE"/>
    <property type="match status" value="1"/>
</dbReference>
<dbReference type="AlphaFoldDB" id="A0A195DEP3"/>
<evidence type="ECO:0000259" key="8">
    <source>
        <dbReference type="PROSITE" id="PS51054"/>
    </source>
</evidence>
<organism evidence="9 10">
    <name type="scientific">Trachymyrmex cornetzi</name>
    <dbReference type="NCBI Taxonomy" id="471704"/>
    <lineage>
        <taxon>Eukaryota</taxon>
        <taxon>Metazoa</taxon>
        <taxon>Ecdysozoa</taxon>
        <taxon>Arthropoda</taxon>
        <taxon>Hexapoda</taxon>
        <taxon>Insecta</taxon>
        <taxon>Pterygota</taxon>
        <taxon>Neoptera</taxon>
        <taxon>Endopterygota</taxon>
        <taxon>Hymenoptera</taxon>
        <taxon>Apocrita</taxon>
        <taxon>Aculeata</taxon>
        <taxon>Formicoidea</taxon>
        <taxon>Formicidae</taxon>
        <taxon>Myrmicinae</taxon>
        <taxon>Trachymyrmex</taxon>
    </lineage>
</organism>
<dbReference type="Pfam" id="PF00010">
    <property type="entry name" value="HLH"/>
    <property type="match status" value="1"/>
</dbReference>
<evidence type="ECO:0000256" key="3">
    <source>
        <dbReference type="ARBA" id="ARBA00023125"/>
    </source>
</evidence>
<feature type="region of interest" description="Disordered" evidence="6">
    <location>
        <begin position="307"/>
        <end position="343"/>
    </location>
</feature>
<dbReference type="InterPro" id="IPR050370">
    <property type="entry name" value="HES_HEY"/>
</dbReference>
<keyword evidence="10" id="KW-1185">Reference proteome</keyword>
<evidence type="ECO:0000313" key="9">
    <source>
        <dbReference type="EMBL" id="KYN11341.1"/>
    </source>
</evidence>
<keyword evidence="3" id="KW-0238">DNA-binding</keyword>
<dbReference type="Gene3D" id="4.10.280.10">
    <property type="entry name" value="Helix-loop-helix DNA-binding domain"/>
    <property type="match status" value="1"/>
</dbReference>
<dbReference type="Pfam" id="PF07527">
    <property type="entry name" value="Hairy_orange"/>
    <property type="match status" value="1"/>
</dbReference>
<feature type="domain" description="BHLH" evidence="7">
    <location>
        <begin position="87"/>
        <end position="144"/>
    </location>
</feature>
<dbReference type="FunFam" id="4.10.280.10:FF:000072">
    <property type="entry name" value="enhancer of split mgamma protein-like"/>
    <property type="match status" value="1"/>
</dbReference>
<dbReference type="PANTHER" id="PTHR10985">
    <property type="entry name" value="BASIC HELIX-LOOP-HELIX TRANSCRIPTION FACTOR, HES-RELATED"/>
    <property type="match status" value="1"/>
</dbReference>
<evidence type="ECO:0000256" key="4">
    <source>
        <dbReference type="ARBA" id="ARBA00023163"/>
    </source>
</evidence>
<dbReference type="CDD" id="cd19741">
    <property type="entry name" value="bHLH-O_ESMB_like"/>
    <property type="match status" value="1"/>
</dbReference>
<feature type="domain" description="Orange" evidence="8">
    <location>
        <begin position="168"/>
        <end position="198"/>
    </location>
</feature>
<keyword evidence="4" id="KW-0804">Transcription</keyword>
<dbReference type="GO" id="GO:0005634">
    <property type="term" value="C:nucleus"/>
    <property type="evidence" value="ECO:0007669"/>
    <property type="project" value="UniProtKB-SubCell"/>
</dbReference>
<dbReference type="SUPFAM" id="SSF158457">
    <property type="entry name" value="Orange domain-like"/>
    <property type="match status" value="1"/>
</dbReference>
<dbReference type="SMART" id="SM00353">
    <property type="entry name" value="HLH"/>
    <property type="match status" value="1"/>
</dbReference>
<dbReference type="InterPro" id="IPR003650">
    <property type="entry name" value="Orange_dom"/>
</dbReference>
<evidence type="ECO:0000256" key="5">
    <source>
        <dbReference type="ARBA" id="ARBA00023242"/>
    </source>
</evidence>
<dbReference type="InterPro" id="IPR036638">
    <property type="entry name" value="HLH_DNA-bd_sf"/>
</dbReference>
<dbReference type="SUPFAM" id="SSF47459">
    <property type="entry name" value="HLH, helix-loop-helix DNA-binding domain"/>
    <property type="match status" value="1"/>
</dbReference>
<dbReference type="EMBL" id="KQ980934">
    <property type="protein sequence ID" value="KYN11341.1"/>
    <property type="molecule type" value="Genomic_DNA"/>
</dbReference>
<keyword evidence="2" id="KW-0805">Transcription regulation</keyword>
<evidence type="ECO:0000256" key="2">
    <source>
        <dbReference type="ARBA" id="ARBA00023015"/>
    </source>
</evidence>
<reference evidence="9 10" key="1">
    <citation type="submission" date="2015-09" db="EMBL/GenBank/DDBJ databases">
        <title>Trachymyrmex cornetzi WGS genome.</title>
        <authorList>
            <person name="Nygaard S."/>
            <person name="Hu H."/>
            <person name="Boomsma J."/>
            <person name="Zhang G."/>
        </authorList>
    </citation>
    <scope>NUCLEOTIDE SEQUENCE [LARGE SCALE GENOMIC DNA]</scope>
    <source>
        <strain evidence="9">Tcor2-1</strain>
        <tissue evidence="9">Whole body</tissue>
    </source>
</reference>
<gene>
    <name evidence="9" type="ORF">ALC57_16553</name>
</gene>
<evidence type="ECO:0000256" key="1">
    <source>
        <dbReference type="ARBA" id="ARBA00004123"/>
    </source>
</evidence>
<evidence type="ECO:0000313" key="10">
    <source>
        <dbReference type="Proteomes" id="UP000078492"/>
    </source>
</evidence>
<dbReference type="Proteomes" id="UP000078492">
    <property type="component" value="Unassembled WGS sequence"/>
</dbReference>
<dbReference type="InterPro" id="IPR011598">
    <property type="entry name" value="bHLH_dom"/>
</dbReference>
<proteinExistence type="predicted"/>
<name>A0A195DEP3_9HYME</name>
<comment type="subcellular location">
    <subcellularLocation>
        <location evidence="1">Nucleus</location>
    </subcellularLocation>
</comment>
<evidence type="ECO:0000259" key="7">
    <source>
        <dbReference type="PROSITE" id="PS50888"/>
    </source>
</evidence>
<dbReference type="PROSITE" id="PS50888">
    <property type="entry name" value="BHLH"/>
    <property type="match status" value="1"/>
</dbReference>
<feature type="compositionally biased region" description="Low complexity" evidence="6">
    <location>
        <begin position="313"/>
        <end position="326"/>
    </location>
</feature>
<protein>
    <submittedName>
        <fullName evidence="9">Enhancer of split mgamma protein</fullName>
    </submittedName>
</protein>
<dbReference type="GO" id="GO:0046983">
    <property type="term" value="F:protein dimerization activity"/>
    <property type="evidence" value="ECO:0007669"/>
    <property type="project" value="InterPro"/>
</dbReference>